<reference evidence="1" key="1">
    <citation type="submission" date="2021-01" db="EMBL/GenBank/DDBJ databases">
        <authorList>
            <consortium name="Genoscope - CEA"/>
            <person name="William W."/>
        </authorList>
    </citation>
    <scope>NUCLEOTIDE SEQUENCE</scope>
</reference>
<dbReference type="AlphaFoldDB" id="A0A8S1QT91"/>
<dbReference type="Proteomes" id="UP000692954">
    <property type="component" value="Unassembled WGS sequence"/>
</dbReference>
<gene>
    <name evidence="1" type="ORF">PSON_ATCC_30995.1.T1190001</name>
</gene>
<sequence length="151" mass="17299">MLDYLNQKQLHGQYQQNPLQYNGDLLSQISLHPSYSQQYQLDEQKVQILLVGNPQLQLVHQLYPGPVHSLHDLWQISLDKQIFLSETNPVFVFVDVNKIQPEVGIVVNKIVKFTVLTSQGRASQNPVVIEQVVGEVQEYEYVNDSNVNQTV</sequence>
<organism evidence="1 2">
    <name type="scientific">Paramecium sonneborni</name>
    <dbReference type="NCBI Taxonomy" id="65129"/>
    <lineage>
        <taxon>Eukaryota</taxon>
        <taxon>Sar</taxon>
        <taxon>Alveolata</taxon>
        <taxon>Ciliophora</taxon>
        <taxon>Intramacronucleata</taxon>
        <taxon>Oligohymenophorea</taxon>
        <taxon>Peniculida</taxon>
        <taxon>Parameciidae</taxon>
        <taxon>Paramecium</taxon>
    </lineage>
</organism>
<keyword evidence="2" id="KW-1185">Reference proteome</keyword>
<comment type="caution">
    <text evidence="1">The sequence shown here is derived from an EMBL/GenBank/DDBJ whole genome shotgun (WGS) entry which is preliminary data.</text>
</comment>
<evidence type="ECO:0000313" key="2">
    <source>
        <dbReference type="Proteomes" id="UP000692954"/>
    </source>
</evidence>
<name>A0A8S1QT91_9CILI</name>
<dbReference type="EMBL" id="CAJJDN010000119">
    <property type="protein sequence ID" value="CAD8118861.1"/>
    <property type="molecule type" value="Genomic_DNA"/>
</dbReference>
<evidence type="ECO:0000313" key="1">
    <source>
        <dbReference type="EMBL" id="CAD8118861.1"/>
    </source>
</evidence>
<proteinExistence type="predicted"/>
<accession>A0A8S1QT91</accession>
<protein>
    <submittedName>
        <fullName evidence="1">Uncharacterized protein</fullName>
    </submittedName>
</protein>